<dbReference type="InterPro" id="IPR036388">
    <property type="entry name" value="WH-like_DNA-bd_sf"/>
</dbReference>
<dbReference type="RefSeq" id="WP_211912081.1">
    <property type="nucleotide sequence ID" value="NZ_CP036498.1"/>
</dbReference>
<dbReference type="Gene3D" id="1.10.10.10">
    <property type="entry name" value="Winged helix-like DNA-binding domain superfamily/Winged helix DNA-binding domain"/>
    <property type="match status" value="1"/>
</dbReference>
<organism evidence="7 8">
    <name type="scientific">Tardiphaga alba</name>
    <dbReference type="NCBI Taxonomy" id="340268"/>
    <lineage>
        <taxon>Bacteria</taxon>
        <taxon>Pseudomonadati</taxon>
        <taxon>Pseudomonadota</taxon>
        <taxon>Alphaproteobacteria</taxon>
        <taxon>Hyphomicrobiales</taxon>
        <taxon>Nitrobacteraceae</taxon>
        <taxon>Tardiphaga</taxon>
    </lineage>
</organism>
<feature type="domain" description="HTH lysR-type" evidence="6">
    <location>
        <begin position="1"/>
        <end position="58"/>
    </location>
</feature>
<evidence type="ECO:0000313" key="8">
    <source>
        <dbReference type="Proteomes" id="UP000682843"/>
    </source>
</evidence>
<dbReference type="InterPro" id="IPR036390">
    <property type="entry name" value="WH_DNA-bd_sf"/>
</dbReference>
<gene>
    <name evidence="7" type="ORF">RPMA_06625</name>
</gene>
<evidence type="ECO:0000256" key="3">
    <source>
        <dbReference type="ARBA" id="ARBA00023015"/>
    </source>
</evidence>
<dbReference type="InterPro" id="IPR000847">
    <property type="entry name" value="LysR_HTH_N"/>
</dbReference>
<protein>
    <submittedName>
        <fullName evidence="7">LysR family transcriptional regulator</fullName>
    </submittedName>
</protein>
<dbReference type="Gene3D" id="3.40.190.290">
    <property type="match status" value="1"/>
</dbReference>
<dbReference type="PANTHER" id="PTHR30537">
    <property type="entry name" value="HTH-TYPE TRANSCRIPTIONAL REGULATOR"/>
    <property type="match status" value="1"/>
</dbReference>
<dbReference type="PANTHER" id="PTHR30537:SF3">
    <property type="entry name" value="TRANSCRIPTIONAL REGULATORY PROTEIN"/>
    <property type="match status" value="1"/>
</dbReference>
<dbReference type="InterPro" id="IPR058163">
    <property type="entry name" value="LysR-type_TF_proteobact-type"/>
</dbReference>
<evidence type="ECO:0000256" key="5">
    <source>
        <dbReference type="ARBA" id="ARBA00023163"/>
    </source>
</evidence>
<reference evidence="7 8" key="1">
    <citation type="submission" date="2019-02" db="EMBL/GenBank/DDBJ databases">
        <title>Emended description of the genus Rhodopseudomonas and description of Rhodopseudomonas albus sp. nov., a non-phototrophic, heavy-metal-tolerant bacterium isolated from garden soil.</title>
        <authorList>
            <person name="Bao Z."/>
            <person name="Cao W.W."/>
            <person name="Sato Y."/>
            <person name="Nishizawa T."/>
            <person name="Zhao J."/>
            <person name="Guo Y."/>
            <person name="Ohta H."/>
        </authorList>
    </citation>
    <scope>NUCLEOTIDE SEQUENCE [LARGE SCALE GENOMIC DNA]</scope>
    <source>
        <strain evidence="7 8">SK50-23</strain>
    </source>
</reference>
<accession>A0ABX8A4E1</accession>
<evidence type="ECO:0000256" key="4">
    <source>
        <dbReference type="ARBA" id="ARBA00023125"/>
    </source>
</evidence>
<proteinExistence type="inferred from homology"/>
<name>A0ABX8A4E1_9BRAD</name>
<dbReference type="Pfam" id="PF00126">
    <property type="entry name" value="HTH_1"/>
    <property type="match status" value="1"/>
</dbReference>
<comment type="similarity">
    <text evidence="2">Belongs to the LysR transcriptional regulatory family.</text>
</comment>
<dbReference type="Pfam" id="PF03466">
    <property type="entry name" value="LysR_substrate"/>
    <property type="match status" value="1"/>
</dbReference>
<evidence type="ECO:0000259" key="6">
    <source>
        <dbReference type="PROSITE" id="PS50931"/>
    </source>
</evidence>
<evidence type="ECO:0000256" key="2">
    <source>
        <dbReference type="ARBA" id="ARBA00009437"/>
    </source>
</evidence>
<dbReference type="PROSITE" id="PS50931">
    <property type="entry name" value="HTH_LYSR"/>
    <property type="match status" value="1"/>
</dbReference>
<keyword evidence="8" id="KW-1185">Reference proteome</keyword>
<dbReference type="SUPFAM" id="SSF46785">
    <property type="entry name" value="Winged helix' DNA-binding domain"/>
    <property type="match status" value="1"/>
</dbReference>
<keyword evidence="3" id="KW-0805">Transcription regulation</keyword>
<sequence length="302" mass="33632">MDWDNIRVFLAVARGGHFSAAASTLQMDNATVGRRVIALEKSLGCRLFDRRPTGSVLTEAGERLLASAEAIESNLLRAQRDLSQSESDLAGTVRIAAPDGFGTLFLCPLLADLKRQYPTLTIQLVPISRTLSLSKREADLAIMIDRPDEGRLSIRRLIDYSLHFYATRDYLDRHPQPQTIDDLSAHSVVTYVQDLLFADRLNFVPQLYRPEYSRFECATAMGQMAAVRAGAGIGILHDYAVHDDPVFEMVLPDVSFTRSYWMATHLDVVGLNRVQTVANFIASGLTARASIFRRTRPDAETT</sequence>
<dbReference type="InterPro" id="IPR005119">
    <property type="entry name" value="LysR_subst-bd"/>
</dbReference>
<keyword evidence="5" id="KW-0804">Transcription</keyword>
<evidence type="ECO:0000313" key="7">
    <source>
        <dbReference type="EMBL" id="QUS38543.1"/>
    </source>
</evidence>
<dbReference type="SUPFAM" id="SSF53850">
    <property type="entry name" value="Periplasmic binding protein-like II"/>
    <property type="match status" value="1"/>
</dbReference>
<dbReference type="Proteomes" id="UP000682843">
    <property type="component" value="Chromosome"/>
</dbReference>
<keyword evidence="4" id="KW-0238">DNA-binding</keyword>
<evidence type="ECO:0000256" key="1">
    <source>
        <dbReference type="ARBA" id="ARBA00003502"/>
    </source>
</evidence>
<comment type="function">
    <text evidence="1">NodD regulates the expression of the nodABCFE genes which encode other nodulation proteins. NodD is also a negative regulator of its own expression. Binds flavonoids as inducers.</text>
</comment>
<dbReference type="EMBL" id="CP036498">
    <property type="protein sequence ID" value="QUS38543.1"/>
    <property type="molecule type" value="Genomic_DNA"/>
</dbReference>